<dbReference type="AlphaFoldDB" id="A0A1Y2AFH2"/>
<feature type="transmembrane region" description="Helical" evidence="2">
    <location>
        <begin position="84"/>
        <end position="109"/>
    </location>
</feature>
<keyword evidence="2" id="KW-1133">Transmembrane helix</keyword>
<comment type="caution">
    <text evidence="4">The sequence shown here is derived from an EMBL/GenBank/DDBJ whole genome shotgun (WGS) entry which is preliminary data.</text>
</comment>
<accession>A0A1Y2AFH2</accession>
<proteinExistence type="predicted"/>
<dbReference type="Pfam" id="PF03061">
    <property type="entry name" value="4HBT"/>
    <property type="match status" value="1"/>
</dbReference>
<name>A0A1Y2AFH2_9TREE</name>
<feature type="domain" description="Thioesterase" evidence="3">
    <location>
        <begin position="209"/>
        <end position="284"/>
    </location>
</feature>
<protein>
    <submittedName>
        <fullName evidence="4">Mitochondrion protein</fullName>
    </submittedName>
</protein>
<dbReference type="CDD" id="cd03443">
    <property type="entry name" value="PaaI_thioesterase"/>
    <property type="match status" value="1"/>
</dbReference>
<evidence type="ECO:0000313" key="5">
    <source>
        <dbReference type="Proteomes" id="UP000193986"/>
    </source>
</evidence>
<feature type="region of interest" description="Disordered" evidence="1">
    <location>
        <begin position="307"/>
        <end position="331"/>
    </location>
</feature>
<dbReference type="InParanoid" id="A0A1Y2AFH2"/>
<keyword evidence="2" id="KW-0472">Membrane</keyword>
<dbReference type="PANTHER" id="PTHR47260">
    <property type="entry name" value="UPF0644 PROTEIN PB2B4.06"/>
    <property type="match status" value="1"/>
</dbReference>
<reference evidence="4 5" key="1">
    <citation type="submission" date="2016-07" db="EMBL/GenBank/DDBJ databases">
        <title>Pervasive Adenine N6-methylation of Active Genes in Fungi.</title>
        <authorList>
            <consortium name="DOE Joint Genome Institute"/>
            <person name="Mondo S.J."/>
            <person name="Dannebaum R.O."/>
            <person name="Kuo R.C."/>
            <person name="Labutti K."/>
            <person name="Haridas S."/>
            <person name="Kuo A."/>
            <person name="Salamov A."/>
            <person name="Ahrendt S.R."/>
            <person name="Lipzen A."/>
            <person name="Sullivan W."/>
            <person name="Andreopoulos W.B."/>
            <person name="Clum A."/>
            <person name="Lindquist E."/>
            <person name="Daum C."/>
            <person name="Ramamoorthy G.K."/>
            <person name="Gryganskyi A."/>
            <person name="Culley D."/>
            <person name="Magnuson J.K."/>
            <person name="James T.Y."/>
            <person name="O'Malley M.A."/>
            <person name="Stajich J.E."/>
            <person name="Spatafora J.W."/>
            <person name="Visel A."/>
            <person name="Grigoriev I.V."/>
        </authorList>
    </citation>
    <scope>NUCLEOTIDE SEQUENCE [LARGE SCALE GENOMIC DNA]</scope>
    <source>
        <strain evidence="4 5">68-887.2</strain>
    </source>
</reference>
<organism evidence="4 5">
    <name type="scientific">Naematelia encephala</name>
    <dbReference type="NCBI Taxonomy" id="71784"/>
    <lineage>
        <taxon>Eukaryota</taxon>
        <taxon>Fungi</taxon>
        <taxon>Dikarya</taxon>
        <taxon>Basidiomycota</taxon>
        <taxon>Agaricomycotina</taxon>
        <taxon>Tremellomycetes</taxon>
        <taxon>Tremellales</taxon>
        <taxon>Naemateliaceae</taxon>
        <taxon>Naematelia</taxon>
    </lineage>
</organism>
<dbReference type="SUPFAM" id="SSF54637">
    <property type="entry name" value="Thioesterase/thiol ester dehydrase-isomerase"/>
    <property type="match status" value="1"/>
</dbReference>
<dbReference type="EMBL" id="MCFC01000114">
    <property type="protein sequence ID" value="ORY21291.1"/>
    <property type="molecule type" value="Genomic_DNA"/>
</dbReference>
<keyword evidence="2" id="KW-0812">Transmembrane</keyword>
<dbReference type="FunCoup" id="A0A1Y2AFH2">
    <property type="interactions" value="9"/>
</dbReference>
<dbReference type="PANTHER" id="PTHR47260:SF1">
    <property type="entry name" value="UPF0644 PROTEIN PB2B4.06"/>
    <property type="match status" value="1"/>
</dbReference>
<dbReference type="Gene3D" id="3.10.129.10">
    <property type="entry name" value="Hotdog Thioesterase"/>
    <property type="match status" value="1"/>
</dbReference>
<evidence type="ECO:0000313" key="4">
    <source>
        <dbReference type="EMBL" id="ORY21291.1"/>
    </source>
</evidence>
<keyword evidence="5" id="KW-1185">Reference proteome</keyword>
<dbReference type="STRING" id="71784.A0A1Y2AFH2"/>
<evidence type="ECO:0000256" key="2">
    <source>
        <dbReference type="SAM" id="Phobius"/>
    </source>
</evidence>
<sequence>MSSLRTSIINFRSIFILDIPKNRIPIKVQKRGWASKSQYHVTANEAVGTGTGAGLGAGAGTGTGNGSGSAYTPPSAFRKWGVRFALALAFPAVFFLGAAFPPRLILFVFPRHAPPPPEKDSHHGKALMNEVEKELQGLYVVAQMRGKEGWYETRPYQRFDPQKVHNSLTAGSLRGPGKLAVPPLLFAKHDESEAVAVIHLGRALCGHDGIIHGGLIATVFDESLARNALLNLPTHIGVTASLTVNYKAPCQADQFVIVRTKIENVNGRKAMVSGTMETLDGDKVAEAKALFVEPKWAQFLQSSGVTEALGRPMPSPQKSPAIMDASTERII</sequence>
<evidence type="ECO:0000256" key="1">
    <source>
        <dbReference type="SAM" id="MobiDB-lite"/>
    </source>
</evidence>
<gene>
    <name evidence="4" type="ORF">BCR39DRAFT_553943</name>
</gene>
<evidence type="ECO:0000259" key="3">
    <source>
        <dbReference type="Pfam" id="PF03061"/>
    </source>
</evidence>
<dbReference type="Proteomes" id="UP000193986">
    <property type="component" value="Unassembled WGS sequence"/>
</dbReference>
<dbReference type="OrthoDB" id="506431at2759"/>
<dbReference type="InterPro" id="IPR052061">
    <property type="entry name" value="PTE-AB_protein"/>
</dbReference>
<dbReference type="InterPro" id="IPR006683">
    <property type="entry name" value="Thioestr_dom"/>
</dbReference>
<dbReference type="InterPro" id="IPR029069">
    <property type="entry name" value="HotDog_dom_sf"/>
</dbReference>